<dbReference type="PANTHER" id="PTHR34203">
    <property type="entry name" value="METHYLTRANSFERASE, FKBM FAMILY PROTEIN"/>
    <property type="match status" value="1"/>
</dbReference>
<evidence type="ECO:0000313" key="3">
    <source>
        <dbReference type="Proteomes" id="UP001597100"/>
    </source>
</evidence>
<comment type="caution">
    <text evidence="2">The sequence shown here is derived from an EMBL/GenBank/DDBJ whole genome shotgun (WGS) entry which is preliminary data.</text>
</comment>
<dbReference type="EMBL" id="JBHTJP010000035">
    <property type="protein sequence ID" value="MFD0977936.1"/>
    <property type="molecule type" value="Genomic_DNA"/>
</dbReference>
<dbReference type="PANTHER" id="PTHR34203:SF15">
    <property type="entry name" value="SLL1173 PROTEIN"/>
    <property type="match status" value="1"/>
</dbReference>
<dbReference type="Gene3D" id="3.40.50.150">
    <property type="entry name" value="Vaccinia Virus protein VP39"/>
    <property type="match status" value="1"/>
</dbReference>
<proteinExistence type="predicted"/>
<dbReference type="SUPFAM" id="SSF53335">
    <property type="entry name" value="S-adenosyl-L-methionine-dependent methyltransferases"/>
    <property type="match status" value="1"/>
</dbReference>
<dbReference type="Pfam" id="PF05050">
    <property type="entry name" value="Methyltransf_21"/>
    <property type="match status" value="1"/>
</dbReference>
<name>A0ABW3IIK5_9FLAO</name>
<evidence type="ECO:0000313" key="2">
    <source>
        <dbReference type="EMBL" id="MFD0977936.1"/>
    </source>
</evidence>
<dbReference type="InterPro" id="IPR029063">
    <property type="entry name" value="SAM-dependent_MTases_sf"/>
</dbReference>
<dbReference type="NCBIfam" id="TIGR01444">
    <property type="entry name" value="fkbM_fam"/>
    <property type="match status" value="1"/>
</dbReference>
<reference evidence="3" key="1">
    <citation type="journal article" date="2019" name="Int. J. Syst. Evol. Microbiol.">
        <title>The Global Catalogue of Microorganisms (GCM) 10K type strain sequencing project: providing services to taxonomists for standard genome sequencing and annotation.</title>
        <authorList>
            <consortium name="The Broad Institute Genomics Platform"/>
            <consortium name="The Broad Institute Genome Sequencing Center for Infectious Disease"/>
            <person name="Wu L."/>
            <person name="Ma J."/>
        </authorList>
    </citation>
    <scope>NUCLEOTIDE SEQUENCE [LARGE SCALE GENOMIC DNA]</scope>
    <source>
        <strain evidence="3">CCUG 60898</strain>
    </source>
</reference>
<gene>
    <name evidence="2" type="ORF">ACFQ1G_14155</name>
</gene>
<feature type="domain" description="Methyltransferase FkbM" evidence="1">
    <location>
        <begin position="93"/>
        <end position="253"/>
    </location>
</feature>
<sequence>MGIFNRKYLWYKAKFYLDKKSFRGKYFLRRLLMLLKPNIEKGLIVKINSGFKLKIFPLYDKGIERRLFENGIYEKGTLKIFNRIIESGYIIIDAGANIGLMSIHFSRLTGSNGKVFSFEPHPVTFDILKDNININQSTNIYPNQLALGSANKKGEIFERLHINRGAASLVNSDNKNGFPIFIEKLDSYIERKSIKKLNLLKIDVEGYELEVLKGALKSIKKFKPIICLEYSTDVYSQNSPIKIYFLLKELNYLVFKQENGKESESGLIEVKVKEELPQHDNLFCFQAFHLNEFAKDIFVS</sequence>
<dbReference type="GO" id="GO:0032259">
    <property type="term" value="P:methylation"/>
    <property type="evidence" value="ECO:0007669"/>
    <property type="project" value="UniProtKB-KW"/>
</dbReference>
<keyword evidence="2" id="KW-0489">Methyltransferase</keyword>
<accession>A0ABW3IIK5</accession>
<keyword evidence="3" id="KW-1185">Reference proteome</keyword>
<dbReference type="InterPro" id="IPR006342">
    <property type="entry name" value="FkbM_mtfrase"/>
</dbReference>
<protein>
    <submittedName>
        <fullName evidence="2">FkbM family methyltransferase</fullName>
    </submittedName>
</protein>
<organism evidence="2 3">
    <name type="scientific">Salinimicrobium gaetbulicola</name>
    <dbReference type="NCBI Taxonomy" id="999702"/>
    <lineage>
        <taxon>Bacteria</taxon>
        <taxon>Pseudomonadati</taxon>
        <taxon>Bacteroidota</taxon>
        <taxon>Flavobacteriia</taxon>
        <taxon>Flavobacteriales</taxon>
        <taxon>Flavobacteriaceae</taxon>
        <taxon>Salinimicrobium</taxon>
    </lineage>
</organism>
<dbReference type="GO" id="GO:0008168">
    <property type="term" value="F:methyltransferase activity"/>
    <property type="evidence" value="ECO:0007669"/>
    <property type="project" value="UniProtKB-KW"/>
</dbReference>
<evidence type="ECO:0000259" key="1">
    <source>
        <dbReference type="Pfam" id="PF05050"/>
    </source>
</evidence>
<dbReference type="Proteomes" id="UP001597100">
    <property type="component" value="Unassembled WGS sequence"/>
</dbReference>
<dbReference type="RefSeq" id="WP_380740631.1">
    <property type="nucleotide sequence ID" value="NZ_JBHTJP010000035.1"/>
</dbReference>
<keyword evidence="2" id="KW-0808">Transferase</keyword>
<dbReference type="InterPro" id="IPR052514">
    <property type="entry name" value="SAM-dependent_MTase"/>
</dbReference>